<reference evidence="1 2" key="1">
    <citation type="journal article" date="2013" name="Mar. Genomics">
        <title>Expression of sulfatases in Rhodopirellula baltica and the diversity of sulfatases in the genus Rhodopirellula.</title>
        <authorList>
            <person name="Wegner C.E."/>
            <person name="Richter-Heitmann T."/>
            <person name="Klindworth A."/>
            <person name="Klockow C."/>
            <person name="Richter M."/>
            <person name="Achstetter T."/>
            <person name="Glockner F.O."/>
            <person name="Harder J."/>
        </authorList>
    </citation>
    <scope>NUCLEOTIDE SEQUENCE [LARGE SCALE GENOMIC DNA]</scope>
    <source>
        <strain evidence="1 2">SM41</strain>
    </source>
</reference>
<organism evidence="1 2">
    <name type="scientific">Rhodopirellula sallentina SM41</name>
    <dbReference type="NCBI Taxonomy" id="1263870"/>
    <lineage>
        <taxon>Bacteria</taxon>
        <taxon>Pseudomonadati</taxon>
        <taxon>Planctomycetota</taxon>
        <taxon>Planctomycetia</taxon>
        <taxon>Pirellulales</taxon>
        <taxon>Pirellulaceae</taxon>
        <taxon>Rhodopirellula</taxon>
    </lineage>
</organism>
<dbReference type="PATRIC" id="fig|1263870.3.peg.2855"/>
<evidence type="ECO:0000313" key="2">
    <source>
        <dbReference type="Proteomes" id="UP000011885"/>
    </source>
</evidence>
<evidence type="ECO:0000313" key="1">
    <source>
        <dbReference type="EMBL" id="EMI55853.1"/>
    </source>
</evidence>
<sequence length="67" mass="8244">MQRLHLQWLRRRQKDTHHFGEQNCERMLQNRWRVCPRPSRRDLHLRSIGDPTIARNSCLGQLKRLKD</sequence>
<name>M5UIJ9_9BACT</name>
<dbReference type="AlphaFoldDB" id="M5UIJ9"/>
<proteinExistence type="predicted"/>
<gene>
    <name evidence="1" type="ORF">RSSM_02685</name>
</gene>
<dbReference type="Proteomes" id="UP000011885">
    <property type="component" value="Unassembled WGS sequence"/>
</dbReference>
<protein>
    <submittedName>
        <fullName evidence="1">Uncharacterized protein</fullName>
    </submittedName>
</protein>
<accession>M5UIJ9</accession>
<keyword evidence="2" id="KW-1185">Reference proteome</keyword>
<dbReference type="EMBL" id="ANOH01000189">
    <property type="protein sequence ID" value="EMI55853.1"/>
    <property type="molecule type" value="Genomic_DNA"/>
</dbReference>
<comment type="caution">
    <text evidence="1">The sequence shown here is derived from an EMBL/GenBank/DDBJ whole genome shotgun (WGS) entry which is preliminary data.</text>
</comment>